<dbReference type="OrthoDB" id="9800291at2"/>
<dbReference type="SUPFAM" id="SSF101473">
    <property type="entry name" value="DhaL-like"/>
    <property type="match status" value="1"/>
</dbReference>
<reference evidence="4 5" key="1">
    <citation type="submission" date="2017-08" db="EMBL/GenBank/DDBJ databases">
        <title>Draft Genome Sequence of Hafnia alvei CITHA-6 Isolated from Raw Bovine Milk.</title>
        <authorList>
            <person name="Culligan E.P."/>
            <person name="Mcsweeney A."/>
            <person name="O'Doherty C."/>
            <person name="Gleeson E."/>
            <person name="O'Riordan D."/>
            <person name="Sleator R.D."/>
        </authorList>
    </citation>
    <scope>NUCLEOTIDE SEQUENCE [LARGE SCALE GENOMIC DNA]</scope>
    <source>
        <strain evidence="4 5">CITHA-6</strain>
    </source>
</reference>
<dbReference type="AlphaFoldDB" id="A0A2A2MFR1"/>
<dbReference type="Proteomes" id="UP000218796">
    <property type="component" value="Unassembled WGS sequence"/>
</dbReference>
<proteinExistence type="predicted"/>
<dbReference type="GO" id="GO:0019563">
    <property type="term" value="P:glycerol catabolic process"/>
    <property type="evidence" value="ECO:0007669"/>
    <property type="project" value="TreeGrafter"/>
</dbReference>
<dbReference type="PANTHER" id="PTHR28629:SF4">
    <property type="entry name" value="TRIOKINASE_FMN CYCLASE"/>
    <property type="match status" value="1"/>
</dbReference>
<dbReference type="GO" id="GO:0004371">
    <property type="term" value="F:glycerone kinase activity"/>
    <property type="evidence" value="ECO:0007669"/>
    <property type="project" value="InterPro"/>
</dbReference>
<protein>
    <submittedName>
        <fullName evidence="4">DAK2 domain-containing protein</fullName>
    </submittedName>
</protein>
<dbReference type="InterPro" id="IPR050861">
    <property type="entry name" value="Dihydroxyacetone_Kinase"/>
</dbReference>
<dbReference type="EMBL" id="NQMS01000001">
    <property type="protein sequence ID" value="PAV97936.1"/>
    <property type="molecule type" value="Genomic_DNA"/>
</dbReference>
<evidence type="ECO:0000256" key="2">
    <source>
        <dbReference type="ARBA" id="ARBA00022777"/>
    </source>
</evidence>
<dbReference type="FunFam" id="1.25.40.340:FF:000002">
    <property type="entry name" value="Dihydroxyacetone kinase, L subunit"/>
    <property type="match status" value="1"/>
</dbReference>
<evidence type="ECO:0000313" key="5">
    <source>
        <dbReference type="Proteomes" id="UP000218796"/>
    </source>
</evidence>
<dbReference type="SMART" id="SM01120">
    <property type="entry name" value="Dak2"/>
    <property type="match status" value="1"/>
</dbReference>
<gene>
    <name evidence="4" type="ORF">CJD50_00155</name>
</gene>
<keyword evidence="5" id="KW-1185">Reference proteome</keyword>
<keyword evidence="2" id="KW-0418">Kinase</keyword>
<name>A0A2A2MFR1_9GAMM</name>
<dbReference type="InterPro" id="IPR004007">
    <property type="entry name" value="DhaL_dom"/>
</dbReference>
<dbReference type="PROSITE" id="PS51480">
    <property type="entry name" value="DHAL"/>
    <property type="match status" value="1"/>
</dbReference>
<dbReference type="PANTHER" id="PTHR28629">
    <property type="entry name" value="TRIOKINASE/FMN CYCLASE"/>
    <property type="match status" value="1"/>
</dbReference>
<dbReference type="RefSeq" id="WP_048797511.1">
    <property type="nucleotide sequence ID" value="NZ_CALECD010000057.1"/>
</dbReference>
<dbReference type="GO" id="GO:0005829">
    <property type="term" value="C:cytosol"/>
    <property type="evidence" value="ECO:0007669"/>
    <property type="project" value="TreeGrafter"/>
</dbReference>
<evidence type="ECO:0000256" key="1">
    <source>
        <dbReference type="ARBA" id="ARBA00022679"/>
    </source>
</evidence>
<sequence>MLLTAQQLKSLFAQWANIMLAQKETLIEMDSIVGDGDLGLTMSDGFRSAYHAVSRSDETDIGKFFYLAGKTMSSAVPSTMGTLMASGLIEVGKTFKGKTTLKSEEFGILFQSFFCGVQNRGKAQLGEKTFLDGLFPAISVLNQENAEKQDWISLAHLAHEEAKRGVQNTTTLIAKHGRAATHGERSRALLDPGAYVAQLLIGGYCMFADDYLAQDE</sequence>
<dbReference type="Gene3D" id="1.25.40.340">
    <property type="match status" value="1"/>
</dbReference>
<organism evidence="4 5">
    <name type="scientific">Hafnia paralvei</name>
    <dbReference type="NCBI Taxonomy" id="546367"/>
    <lineage>
        <taxon>Bacteria</taxon>
        <taxon>Pseudomonadati</taxon>
        <taxon>Pseudomonadota</taxon>
        <taxon>Gammaproteobacteria</taxon>
        <taxon>Enterobacterales</taxon>
        <taxon>Hafniaceae</taxon>
        <taxon>Hafnia</taxon>
    </lineage>
</organism>
<evidence type="ECO:0000259" key="3">
    <source>
        <dbReference type="PROSITE" id="PS51480"/>
    </source>
</evidence>
<feature type="domain" description="DhaL" evidence="3">
    <location>
        <begin position="6"/>
        <end position="206"/>
    </location>
</feature>
<dbReference type="Pfam" id="PF02734">
    <property type="entry name" value="Dak2"/>
    <property type="match status" value="1"/>
</dbReference>
<evidence type="ECO:0000313" key="4">
    <source>
        <dbReference type="EMBL" id="PAV97936.1"/>
    </source>
</evidence>
<comment type="caution">
    <text evidence="4">The sequence shown here is derived from an EMBL/GenBank/DDBJ whole genome shotgun (WGS) entry which is preliminary data.</text>
</comment>
<keyword evidence="1" id="KW-0808">Transferase</keyword>
<accession>A0A2A2MFR1</accession>
<dbReference type="InterPro" id="IPR036117">
    <property type="entry name" value="DhaL_dom_sf"/>
</dbReference>